<dbReference type="InterPro" id="IPR019632">
    <property type="entry name" value="DUF2497"/>
</dbReference>
<keyword evidence="2" id="KW-1185">Reference proteome</keyword>
<evidence type="ECO:0000313" key="2">
    <source>
        <dbReference type="Proteomes" id="UP001327219"/>
    </source>
</evidence>
<organism evidence="1 2">
    <name type="scientific">Candidatus Bandiella euplotis</name>
    <dbReference type="NCBI Taxonomy" id="1664265"/>
    <lineage>
        <taxon>Bacteria</taxon>
        <taxon>Pseudomonadati</taxon>
        <taxon>Pseudomonadota</taxon>
        <taxon>Alphaproteobacteria</taxon>
        <taxon>Rickettsiales</taxon>
        <taxon>Candidatus Midichloriaceae</taxon>
        <taxon>Candidatus Bandiella</taxon>
    </lineage>
</organism>
<reference evidence="1 2" key="1">
    <citation type="submission" date="2022-11" db="EMBL/GenBank/DDBJ databases">
        <title>Host association and intracellularity evolved multiple times independently in the Rickettsiales.</title>
        <authorList>
            <person name="Castelli M."/>
            <person name="Nardi T."/>
            <person name="Gammuto L."/>
            <person name="Bellinzona G."/>
            <person name="Sabaneyeva E."/>
            <person name="Potekhin A."/>
            <person name="Serra V."/>
            <person name="Petroni G."/>
            <person name="Sassera D."/>
        </authorList>
    </citation>
    <scope>NUCLEOTIDE SEQUENCE [LARGE SCALE GENOMIC DNA]</scope>
    <source>
        <strain evidence="1 2">NDG2</strain>
    </source>
</reference>
<proteinExistence type="predicted"/>
<sequence>MACHRPLIFEVSYVQIERLCKKQRLNLNNNRKVTQELDDIKDYLIDNKLKNVNFDTLDLTDVVSSDPSKNKKPIHQQSKDLTVNELVIELLKPELKKWLNENLPTIVKNAVDQEIKKITEC</sequence>
<dbReference type="Pfam" id="PF10691">
    <property type="entry name" value="DUF2497"/>
    <property type="match status" value="1"/>
</dbReference>
<protein>
    <submittedName>
        <fullName evidence="1">DUF2497 domain-containing protein</fullName>
    </submittedName>
</protein>
<accession>A0ABZ0UQ37</accession>
<name>A0ABZ0UQ37_9RICK</name>
<evidence type="ECO:0000313" key="1">
    <source>
        <dbReference type="EMBL" id="WPX97020.1"/>
    </source>
</evidence>
<dbReference type="Proteomes" id="UP001327219">
    <property type="component" value="Chromosome"/>
</dbReference>
<dbReference type="EMBL" id="CP110820">
    <property type="protein sequence ID" value="WPX97020.1"/>
    <property type="molecule type" value="Genomic_DNA"/>
</dbReference>
<gene>
    <name evidence="1" type="ORF">Bandiella_01160</name>
</gene>